<feature type="domain" description="Rhodanese" evidence="13">
    <location>
        <begin position="278"/>
        <end position="352"/>
    </location>
</feature>
<dbReference type="Pfam" id="PF00581">
    <property type="entry name" value="Rhodanese"/>
    <property type="match status" value="1"/>
</dbReference>
<dbReference type="SMART" id="SM00450">
    <property type="entry name" value="RHOD"/>
    <property type="match status" value="1"/>
</dbReference>
<keyword evidence="3" id="KW-0547">Nucleotide-binding</keyword>
<comment type="similarity">
    <text evidence="1">Belongs to the HesA/MoeB/ThiF family.</text>
</comment>
<keyword evidence="4" id="KW-0067">ATP-binding</keyword>
<evidence type="ECO:0000256" key="4">
    <source>
        <dbReference type="ARBA" id="ARBA00022840"/>
    </source>
</evidence>
<dbReference type="CDD" id="cd00757">
    <property type="entry name" value="ThiF_MoeB_HesA_family"/>
    <property type="match status" value="1"/>
</dbReference>
<proteinExistence type="inferred from homology"/>
<dbReference type="PANTHER" id="PTHR10953">
    <property type="entry name" value="UBIQUITIN-ACTIVATING ENZYME E1"/>
    <property type="match status" value="1"/>
</dbReference>
<comment type="subunit">
    <text evidence="7">Homodimer. Forms a stable heterotetrameric complex of 2 MoeB and 2 MoaD during adenylation of MoaD.</text>
</comment>
<dbReference type="Proteomes" id="UP000267268">
    <property type="component" value="Chromosome 1"/>
</dbReference>
<dbReference type="Gene3D" id="3.40.250.10">
    <property type="entry name" value="Rhodanese-like domain"/>
    <property type="match status" value="1"/>
</dbReference>
<protein>
    <recommendedName>
        <fullName evidence="9">Molybdopterin-synthase adenylyltransferase</fullName>
        <ecNumber evidence="8">2.7.7.80</ecNumber>
    </recommendedName>
    <alternativeName>
        <fullName evidence="12">MoaD protein adenylase</fullName>
    </alternativeName>
    <alternativeName>
        <fullName evidence="10">Molybdopterin-converting factor subunit 1 adenylase</fullName>
    </alternativeName>
    <alternativeName>
        <fullName evidence="11">Sulfur carrier protein MoaD adenylyltransferase</fullName>
    </alternativeName>
</protein>
<evidence type="ECO:0000259" key="13">
    <source>
        <dbReference type="PROSITE" id="PS50206"/>
    </source>
</evidence>
<evidence type="ECO:0000256" key="10">
    <source>
        <dbReference type="ARBA" id="ARBA00075110"/>
    </source>
</evidence>
<dbReference type="GO" id="GO:0004792">
    <property type="term" value="F:thiosulfate-cyanide sulfurtransferase activity"/>
    <property type="evidence" value="ECO:0007669"/>
    <property type="project" value="TreeGrafter"/>
</dbReference>
<gene>
    <name evidence="14" type="primary">moeB</name>
    <name evidence="14" type="ORF">EI427_15125</name>
</gene>
<dbReference type="FunFam" id="3.40.50.720:FF:000033">
    <property type="entry name" value="Adenylyltransferase and sulfurtransferase MOCS3"/>
    <property type="match status" value="1"/>
</dbReference>
<dbReference type="AlphaFoldDB" id="A0A3Q9FN02"/>
<organism evidence="14 15">
    <name type="scientific">Flammeovirga pectinis</name>
    <dbReference type="NCBI Taxonomy" id="2494373"/>
    <lineage>
        <taxon>Bacteria</taxon>
        <taxon>Pseudomonadati</taxon>
        <taxon>Bacteroidota</taxon>
        <taxon>Cytophagia</taxon>
        <taxon>Cytophagales</taxon>
        <taxon>Flammeovirgaceae</taxon>
        <taxon>Flammeovirga</taxon>
    </lineage>
</organism>
<sequence>MMLTKEEYKRYDRHIRLNEVGVVGQEKLKAATVLVIGAGGLGCPVLQYLAAAGIGHLIIVDHDVVSISNLQRQVLFSTNDVGKSKAEVIKDRLFALNPHCKITTVLSRFDKENALKLVAKVDVVVDGTDNFSSRYLINDACVIEDKPLVSASIQRFDGQLSVFNYQEGPTYRCIFPNPPSAEEAPNCNEIGVVGAMVGIMGTMQATEVIKIITGVGKVLSGELLLISGMDMSFQKLKFKKNQKVANISTLGEYNFDFCEIPNQEVEIDFKTVEELLSSDKSVTLIDVREEYEREIDDIGGINIPLAELEERINEIPSSEKIIFYCQSGKRSLKAIELYQSLNKRDVKLYSLKGGMELI</sequence>
<dbReference type="GO" id="GO:0061605">
    <property type="term" value="F:molybdopterin-synthase adenylyltransferase activity"/>
    <property type="evidence" value="ECO:0007669"/>
    <property type="project" value="UniProtKB-EC"/>
</dbReference>
<evidence type="ECO:0000256" key="8">
    <source>
        <dbReference type="ARBA" id="ARBA00066884"/>
    </source>
</evidence>
<dbReference type="PANTHER" id="PTHR10953:SF102">
    <property type="entry name" value="ADENYLYLTRANSFERASE AND SULFURTRANSFERASE MOCS3"/>
    <property type="match status" value="1"/>
</dbReference>
<evidence type="ECO:0000256" key="7">
    <source>
        <dbReference type="ARBA" id="ARBA00063809"/>
    </source>
</evidence>
<evidence type="ECO:0000256" key="9">
    <source>
        <dbReference type="ARBA" id="ARBA00073635"/>
    </source>
</evidence>
<comment type="catalytic activity">
    <reaction evidence="5">
        <text>[molybdopterin-synthase sulfur-carrier protein]-C-terminal Gly-Gly + ATP + H(+) = [molybdopterin-synthase sulfur-carrier protein]-C-terminal Gly-Gly-AMP + diphosphate</text>
        <dbReference type="Rhea" id="RHEA:43616"/>
        <dbReference type="Rhea" id="RHEA-COMP:12159"/>
        <dbReference type="Rhea" id="RHEA-COMP:12202"/>
        <dbReference type="ChEBI" id="CHEBI:15378"/>
        <dbReference type="ChEBI" id="CHEBI:30616"/>
        <dbReference type="ChEBI" id="CHEBI:33019"/>
        <dbReference type="ChEBI" id="CHEBI:90618"/>
        <dbReference type="ChEBI" id="CHEBI:90778"/>
        <dbReference type="EC" id="2.7.7.80"/>
    </reaction>
</comment>
<evidence type="ECO:0000256" key="3">
    <source>
        <dbReference type="ARBA" id="ARBA00022741"/>
    </source>
</evidence>
<evidence type="ECO:0000256" key="1">
    <source>
        <dbReference type="ARBA" id="ARBA00009919"/>
    </source>
</evidence>
<evidence type="ECO:0000313" key="15">
    <source>
        <dbReference type="Proteomes" id="UP000267268"/>
    </source>
</evidence>
<dbReference type="InterPro" id="IPR035985">
    <property type="entry name" value="Ubiquitin-activating_enz"/>
</dbReference>
<evidence type="ECO:0000256" key="11">
    <source>
        <dbReference type="ARBA" id="ARBA00075328"/>
    </source>
</evidence>
<name>A0A3Q9FN02_9BACT</name>
<dbReference type="GO" id="GO:0005524">
    <property type="term" value="F:ATP binding"/>
    <property type="evidence" value="ECO:0007669"/>
    <property type="project" value="UniProtKB-KW"/>
</dbReference>
<dbReference type="PROSITE" id="PS50206">
    <property type="entry name" value="RHODANESE_3"/>
    <property type="match status" value="1"/>
</dbReference>
<dbReference type="GO" id="GO:0008641">
    <property type="term" value="F:ubiquitin-like modifier activating enzyme activity"/>
    <property type="evidence" value="ECO:0007669"/>
    <property type="project" value="InterPro"/>
</dbReference>
<dbReference type="SUPFAM" id="SSF69572">
    <property type="entry name" value="Activating enzymes of the ubiquitin-like proteins"/>
    <property type="match status" value="1"/>
</dbReference>
<dbReference type="InterPro" id="IPR001763">
    <property type="entry name" value="Rhodanese-like_dom"/>
</dbReference>
<evidence type="ECO:0000256" key="2">
    <source>
        <dbReference type="ARBA" id="ARBA00022679"/>
    </source>
</evidence>
<dbReference type="NCBIfam" id="NF004281">
    <property type="entry name" value="PRK05690.1"/>
    <property type="match status" value="1"/>
</dbReference>
<dbReference type="EMBL" id="CP034562">
    <property type="protein sequence ID" value="AZQ63505.1"/>
    <property type="molecule type" value="Genomic_DNA"/>
</dbReference>
<dbReference type="GO" id="GO:0005829">
    <property type="term" value="C:cytosol"/>
    <property type="evidence" value="ECO:0007669"/>
    <property type="project" value="TreeGrafter"/>
</dbReference>
<dbReference type="Pfam" id="PF00899">
    <property type="entry name" value="ThiF"/>
    <property type="match status" value="1"/>
</dbReference>
<evidence type="ECO:0000256" key="6">
    <source>
        <dbReference type="ARBA" id="ARBA00055169"/>
    </source>
</evidence>
<dbReference type="InterPro" id="IPR045886">
    <property type="entry name" value="ThiF/MoeB/HesA"/>
</dbReference>
<evidence type="ECO:0000256" key="12">
    <source>
        <dbReference type="ARBA" id="ARBA00078531"/>
    </source>
</evidence>
<dbReference type="GO" id="GO:0008146">
    <property type="term" value="F:sulfotransferase activity"/>
    <property type="evidence" value="ECO:0007669"/>
    <property type="project" value="TreeGrafter"/>
</dbReference>
<comment type="function">
    <text evidence="6">Catalyzes the adenylation by ATP of the carboxyl group of the C-terminal glycine of sulfur carrier protein MoaD.</text>
</comment>
<dbReference type="OrthoDB" id="9804286at2"/>
<dbReference type="Gene3D" id="3.40.50.720">
    <property type="entry name" value="NAD(P)-binding Rossmann-like Domain"/>
    <property type="match status" value="1"/>
</dbReference>
<dbReference type="KEGG" id="fll:EI427_15125"/>
<keyword evidence="15" id="KW-1185">Reference proteome</keyword>
<dbReference type="EC" id="2.7.7.80" evidence="8"/>
<accession>A0A3Q9FN02</accession>
<evidence type="ECO:0000313" key="14">
    <source>
        <dbReference type="EMBL" id="AZQ63505.1"/>
    </source>
</evidence>
<dbReference type="InterPro" id="IPR000594">
    <property type="entry name" value="ThiF_NAD_FAD-bd"/>
</dbReference>
<evidence type="ECO:0000256" key="5">
    <source>
        <dbReference type="ARBA" id="ARBA00052218"/>
    </source>
</evidence>
<keyword evidence="14" id="KW-0548">Nucleotidyltransferase</keyword>
<reference evidence="14 15" key="1">
    <citation type="submission" date="2018-12" db="EMBL/GenBank/DDBJ databases">
        <title>Flammeovirga pectinis sp. nov., isolated from the gut of the Korean scallop, Patinopecten yessoensis.</title>
        <authorList>
            <person name="Bae J.-W."/>
            <person name="Jeong Y.-S."/>
            <person name="Kang W."/>
        </authorList>
    </citation>
    <scope>NUCLEOTIDE SEQUENCE [LARGE SCALE GENOMIC DNA]</scope>
    <source>
        <strain evidence="14 15">L12M1</strain>
    </source>
</reference>
<keyword evidence="2 14" id="KW-0808">Transferase</keyword>
<dbReference type="InterPro" id="IPR036873">
    <property type="entry name" value="Rhodanese-like_dom_sf"/>
</dbReference>
<dbReference type="CDD" id="cd00158">
    <property type="entry name" value="RHOD"/>
    <property type="match status" value="1"/>
</dbReference>